<evidence type="ECO:0000313" key="2">
    <source>
        <dbReference type="Proteomes" id="UP000199337"/>
    </source>
</evidence>
<reference evidence="2" key="1">
    <citation type="submission" date="2016-10" db="EMBL/GenBank/DDBJ databases">
        <authorList>
            <person name="Varghese N."/>
            <person name="Submissions S."/>
        </authorList>
    </citation>
    <scope>NUCLEOTIDE SEQUENCE [LARGE SCALE GENOMIC DNA]</scope>
    <source>
        <strain evidence="2">DSM 17038</strain>
    </source>
</reference>
<dbReference type="Gene3D" id="1.25.70.10">
    <property type="entry name" value="Transcription termination factor 3, mitochondrial"/>
    <property type="match status" value="1"/>
</dbReference>
<organism evidence="1 2">
    <name type="scientific">Desulfotruncus arcticus DSM 17038</name>
    <dbReference type="NCBI Taxonomy" id="1121424"/>
    <lineage>
        <taxon>Bacteria</taxon>
        <taxon>Bacillati</taxon>
        <taxon>Bacillota</taxon>
        <taxon>Clostridia</taxon>
        <taxon>Eubacteriales</taxon>
        <taxon>Desulfallaceae</taxon>
        <taxon>Desulfotruncus</taxon>
    </lineage>
</organism>
<gene>
    <name evidence="1" type="ORF">SAMN05660649_04327</name>
</gene>
<dbReference type="Proteomes" id="UP000199337">
    <property type="component" value="Unassembled WGS sequence"/>
</dbReference>
<dbReference type="InterPro" id="IPR038538">
    <property type="entry name" value="MTERF_sf"/>
</dbReference>
<dbReference type="RefSeq" id="WP_092474269.1">
    <property type="nucleotide sequence ID" value="NZ_FOOX01000020.1"/>
</dbReference>
<dbReference type="AlphaFoldDB" id="A0A1I2YAB9"/>
<dbReference type="EMBL" id="FOOX01000020">
    <property type="protein sequence ID" value="SFH22309.1"/>
    <property type="molecule type" value="Genomic_DNA"/>
</dbReference>
<sequence>MNEQTKIKLIQLGFTEDEINKMADTFKNTLKLSPQKVESAFNELINQGLDEQSAHDFFVHTPSIFGKAVETTRKQFDLYRQIFGDRYIEVISDSPRRLIQGPETIINRLNYFKSENIPLAEVQKNIFIGKKQFKKKYGVEL</sequence>
<accession>A0A1I2YAB9</accession>
<name>A0A1I2YAB9_9FIRM</name>
<proteinExistence type="predicted"/>
<evidence type="ECO:0000313" key="1">
    <source>
        <dbReference type="EMBL" id="SFH22309.1"/>
    </source>
</evidence>
<keyword evidence="2" id="KW-1185">Reference proteome</keyword>
<protein>
    <submittedName>
        <fullName evidence="1">Uncharacterized protein</fullName>
    </submittedName>
</protein>